<dbReference type="Gene3D" id="2.60.40.2380">
    <property type="match status" value="1"/>
</dbReference>
<keyword evidence="7" id="KW-0175">Coiled coil</keyword>
<feature type="transmembrane region" description="Helical" evidence="8">
    <location>
        <begin position="366"/>
        <end position="387"/>
    </location>
</feature>
<dbReference type="PRINTS" id="PR00344">
    <property type="entry name" value="BCTRLSENSOR"/>
</dbReference>
<dbReference type="SMART" id="SM00448">
    <property type="entry name" value="REC"/>
    <property type="match status" value="1"/>
</dbReference>
<evidence type="ECO:0000313" key="12">
    <source>
        <dbReference type="EMBL" id="QMV61828.1"/>
    </source>
</evidence>
<feature type="domain" description="Histidine kinase" evidence="10">
    <location>
        <begin position="435"/>
        <end position="650"/>
    </location>
</feature>
<feature type="chain" id="PRO_5028828030" description="histidine kinase" evidence="9">
    <location>
        <begin position="27"/>
        <end position="791"/>
    </location>
</feature>
<evidence type="ECO:0000259" key="10">
    <source>
        <dbReference type="PROSITE" id="PS50109"/>
    </source>
</evidence>
<dbReference type="Gene3D" id="3.40.50.2300">
    <property type="match status" value="1"/>
</dbReference>
<evidence type="ECO:0000256" key="8">
    <source>
        <dbReference type="SAM" id="Phobius"/>
    </source>
</evidence>
<feature type="transmembrane region" description="Helical" evidence="8">
    <location>
        <begin position="213"/>
        <end position="236"/>
    </location>
</feature>
<keyword evidence="5" id="KW-0418">Kinase</keyword>
<keyword evidence="8" id="KW-0472">Membrane</keyword>
<dbReference type="EC" id="2.7.13.3" evidence="2"/>
<dbReference type="SUPFAM" id="SSF47384">
    <property type="entry name" value="Homodimeric domain of signal transducing histidine kinase"/>
    <property type="match status" value="1"/>
</dbReference>
<sequence>MSGALPNWSSCLLLALLLMLMQQALAADGRPSCHLDGDVPIRVLEDASRELGVERVLAADEQDFWSLPPGSFPIEFSHSAFWLRFTLSAPADASCSNWLSVGEPRLNDVQVYVRRGDEMNRMHAGRDYPIEQWPTRTRTPLFPLMLEEGEQVEVLARVTTRGVLMIQPRLWGELELLQNSPQLYMADGLVFGIVLLIVPFSLIVGLQIRSGLLVINALAILAYVMLACIANGYLFYLPALLPYGSEVSSLMGCTALLLFMSYLYVLFKVRQMSGFWRTLLMISALLLGGLLLSGVLLDYTVTRGLFSELRWVFYVLVPLLCLAAWHSGLRPSWLAWSLSGFFTLQALARYVFGISDAAWQYGEDSLGLASSLPGVLLLVCTLIMEFAHSRRRERLALAELDAQRNAEHERLENTVERRTEQLRESLRARSSLLARITHDLRSPLSSIIDYARLLRAETRQDYPQKIERNARRQLELIDELLEFSRSELQQQELVLAPGYLYGFLSEIEDEARFFAQRQGNQLHCQFGVDLPPLVQADFRRLRRILVNLLANAGKFTHQGRIDFSVSLVRAEVDEVELSFSVSDTGIGIHPEDREHLLQPFSRGRNARRYEGSGLGLSIVNQLLEQMGSELLIDTRPGHGSCFSFHLLLATADEHELDVVMEESRGIAIRGEDRRVLIVDDTEQNRESISDLLGGYGFDTFVAEDGAQALLALEETAFDLLITDQMMPVMDGWQLLSAVRTSYPALPVLLYSAAPPLRPASCSPALAFDAALLKPADGGELLEQIARLLDTA</sequence>
<dbReference type="CDD" id="cd00082">
    <property type="entry name" value="HisKA"/>
    <property type="match status" value="1"/>
</dbReference>
<dbReference type="EMBL" id="CP059139">
    <property type="protein sequence ID" value="QMV61828.1"/>
    <property type="molecule type" value="Genomic_DNA"/>
</dbReference>
<dbReference type="GO" id="GO:0000155">
    <property type="term" value="F:phosphorelay sensor kinase activity"/>
    <property type="evidence" value="ECO:0007669"/>
    <property type="project" value="InterPro"/>
</dbReference>
<feature type="transmembrane region" description="Helical" evidence="8">
    <location>
        <begin position="309"/>
        <end position="326"/>
    </location>
</feature>
<feature type="modified residue" description="4-aspartylphosphate" evidence="6">
    <location>
        <position position="723"/>
    </location>
</feature>
<keyword evidence="3 6" id="KW-0597">Phosphoprotein</keyword>
<evidence type="ECO:0000259" key="11">
    <source>
        <dbReference type="PROSITE" id="PS50110"/>
    </source>
</evidence>
<dbReference type="PANTHER" id="PTHR43047">
    <property type="entry name" value="TWO-COMPONENT HISTIDINE PROTEIN KINASE"/>
    <property type="match status" value="1"/>
</dbReference>
<dbReference type="PANTHER" id="PTHR43047:SF72">
    <property type="entry name" value="OSMOSENSING HISTIDINE PROTEIN KINASE SLN1"/>
    <property type="match status" value="1"/>
</dbReference>
<evidence type="ECO:0000256" key="3">
    <source>
        <dbReference type="ARBA" id="ARBA00022553"/>
    </source>
</evidence>
<dbReference type="InterPro" id="IPR003661">
    <property type="entry name" value="HisK_dim/P_dom"/>
</dbReference>
<evidence type="ECO:0000256" key="5">
    <source>
        <dbReference type="ARBA" id="ARBA00022777"/>
    </source>
</evidence>
<proteinExistence type="predicted"/>
<evidence type="ECO:0000256" key="7">
    <source>
        <dbReference type="SAM" id="Coils"/>
    </source>
</evidence>
<protein>
    <recommendedName>
        <fullName evidence="2">histidine kinase</fullName>
        <ecNumber evidence="2">2.7.13.3</ecNumber>
    </recommendedName>
</protein>
<feature type="transmembrane region" description="Helical" evidence="8">
    <location>
        <begin position="183"/>
        <end position="206"/>
    </location>
</feature>
<feature type="transmembrane region" description="Helical" evidence="8">
    <location>
        <begin position="279"/>
        <end position="297"/>
    </location>
</feature>
<dbReference type="InterPro" id="IPR004358">
    <property type="entry name" value="Sig_transdc_His_kin-like_C"/>
</dbReference>
<evidence type="ECO:0000256" key="1">
    <source>
        <dbReference type="ARBA" id="ARBA00000085"/>
    </source>
</evidence>
<evidence type="ECO:0000256" key="6">
    <source>
        <dbReference type="PROSITE-ProRule" id="PRU00169"/>
    </source>
</evidence>
<dbReference type="Pfam" id="PF02518">
    <property type="entry name" value="HATPase_c"/>
    <property type="match status" value="1"/>
</dbReference>
<dbReference type="PROSITE" id="PS50110">
    <property type="entry name" value="RESPONSE_REGULATORY"/>
    <property type="match status" value="1"/>
</dbReference>
<dbReference type="Pfam" id="PF00512">
    <property type="entry name" value="HisKA"/>
    <property type="match status" value="1"/>
</dbReference>
<dbReference type="RefSeq" id="WP_182367633.1">
    <property type="nucleotide sequence ID" value="NZ_CP059139.1"/>
</dbReference>
<accession>A0A7G5DJA3</accession>
<dbReference type="GO" id="GO:0005886">
    <property type="term" value="C:plasma membrane"/>
    <property type="evidence" value="ECO:0007669"/>
    <property type="project" value="TreeGrafter"/>
</dbReference>
<dbReference type="Gene3D" id="3.30.565.10">
    <property type="entry name" value="Histidine kinase-like ATPase, C-terminal domain"/>
    <property type="match status" value="1"/>
</dbReference>
<feature type="transmembrane region" description="Helical" evidence="8">
    <location>
        <begin position="248"/>
        <end position="267"/>
    </location>
</feature>
<evidence type="ECO:0000313" key="13">
    <source>
        <dbReference type="Proteomes" id="UP000515276"/>
    </source>
</evidence>
<dbReference type="Gene3D" id="1.10.287.130">
    <property type="match status" value="1"/>
</dbReference>
<feature type="coiled-coil region" evidence="7">
    <location>
        <begin position="397"/>
        <end position="428"/>
    </location>
</feature>
<reference evidence="12 13" key="1">
    <citation type="journal article" date="2020" name="G3 (Bethesda)">
        <title>CeMbio - The Caenorhabditis elegans Microbiome Resource.</title>
        <authorList>
            <person name="Dirksen P."/>
            <person name="Assie A."/>
            <person name="Zimmermann J."/>
            <person name="Zhang F."/>
            <person name="Tietje A.M."/>
            <person name="Marsh S.A."/>
            <person name="Felix M.A."/>
            <person name="Shapira M."/>
            <person name="Kaleta C."/>
            <person name="Schulenburg H."/>
            <person name="Samuel B."/>
        </authorList>
    </citation>
    <scope>NUCLEOTIDE SEQUENCE [LARGE SCALE GENOMIC DNA]</scope>
    <source>
        <strain evidence="12 13">MSPm1</strain>
    </source>
</reference>
<organism evidence="12 13">
    <name type="scientific">Pseudomonas berkeleyensis</name>
    <dbReference type="NCBI Taxonomy" id="2726956"/>
    <lineage>
        <taxon>Bacteria</taxon>
        <taxon>Pseudomonadati</taxon>
        <taxon>Pseudomonadota</taxon>
        <taxon>Gammaproteobacteria</taxon>
        <taxon>Pseudomonadales</taxon>
        <taxon>Pseudomonadaceae</taxon>
        <taxon>Pseudomonas</taxon>
    </lineage>
</organism>
<evidence type="ECO:0000256" key="9">
    <source>
        <dbReference type="SAM" id="SignalP"/>
    </source>
</evidence>
<feature type="transmembrane region" description="Helical" evidence="8">
    <location>
        <begin position="333"/>
        <end position="354"/>
    </location>
</feature>
<dbReference type="AlphaFoldDB" id="A0A7G5DJA3"/>
<dbReference type="InterPro" id="IPR011622">
    <property type="entry name" value="7TMR_DISM_rcpt_extracell_dom2"/>
</dbReference>
<keyword evidence="8" id="KW-0812">Transmembrane</keyword>
<dbReference type="PROSITE" id="PS50109">
    <property type="entry name" value="HIS_KIN"/>
    <property type="match status" value="1"/>
</dbReference>
<comment type="catalytic activity">
    <reaction evidence="1">
        <text>ATP + protein L-histidine = ADP + protein N-phospho-L-histidine.</text>
        <dbReference type="EC" id="2.7.13.3"/>
    </reaction>
</comment>
<dbReference type="SUPFAM" id="SSF52172">
    <property type="entry name" value="CheY-like"/>
    <property type="match status" value="1"/>
</dbReference>
<dbReference type="Pfam" id="PF00072">
    <property type="entry name" value="Response_reg"/>
    <property type="match status" value="1"/>
</dbReference>
<dbReference type="SUPFAM" id="SSF55874">
    <property type="entry name" value="ATPase domain of HSP90 chaperone/DNA topoisomerase II/histidine kinase"/>
    <property type="match status" value="1"/>
</dbReference>
<name>A0A7G5DJA3_9PSED</name>
<dbReference type="InterPro" id="IPR011006">
    <property type="entry name" value="CheY-like_superfamily"/>
</dbReference>
<dbReference type="InterPro" id="IPR001789">
    <property type="entry name" value="Sig_transdc_resp-reg_receiver"/>
</dbReference>
<dbReference type="InterPro" id="IPR036097">
    <property type="entry name" value="HisK_dim/P_sf"/>
</dbReference>
<gene>
    <name evidence="12" type="ORF">HS968_17525</name>
</gene>
<dbReference type="InterPro" id="IPR005467">
    <property type="entry name" value="His_kinase_dom"/>
</dbReference>
<keyword evidence="9" id="KW-0732">Signal</keyword>
<dbReference type="CDD" id="cd16922">
    <property type="entry name" value="HATPase_EvgS-ArcB-TorS-like"/>
    <property type="match status" value="1"/>
</dbReference>
<dbReference type="SMART" id="SM00388">
    <property type="entry name" value="HisKA"/>
    <property type="match status" value="1"/>
</dbReference>
<dbReference type="InterPro" id="IPR003594">
    <property type="entry name" value="HATPase_dom"/>
</dbReference>
<evidence type="ECO:0000256" key="2">
    <source>
        <dbReference type="ARBA" id="ARBA00012438"/>
    </source>
</evidence>
<keyword evidence="13" id="KW-1185">Reference proteome</keyword>
<keyword evidence="8" id="KW-1133">Transmembrane helix</keyword>
<dbReference type="GO" id="GO:0009927">
    <property type="term" value="F:histidine phosphotransfer kinase activity"/>
    <property type="evidence" value="ECO:0007669"/>
    <property type="project" value="TreeGrafter"/>
</dbReference>
<keyword evidence="4" id="KW-0808">Transferase</keyword>
<feature type="domain" description="Response regulatory" evidence="11">
    <location>
        <begin position="674"/>
        <end position="788"/>
    </location>
</feature>
<evidence type="ECO:0000256" key="4">
    <source>
        <dbReference type="ARBA" id="ARBA00022679"/>
    </source>
</evidence>
<dbReference type="SMART" id="SM00387">
    <property type="entry name" value="HATPase_c"/>
    <property type="match status" value="1"/>
</dbReference>
<dbReference type="InterPro" id="IPR036890">
    <property type="entry name" value="HATPase_C_sf"/>
</dbReference>
<feature type="signal peptide" evidence="9">
    <location>
        <begin position="1"/>
        <end position="26"/>
    </location>
</feature>
<dbReference type="Pfam" id="PF07696">
    <property type="entry name" value="7TMR-DISMED2"/>
    <property type="match status" value="1"/>
</dbReference>
<dbReference type="Proteomes" id="UP000515276">
    <property type="component" value="Chromosome"/>
</dbReference>
<dbReference type="CDD" id="cd00156">
    <property type="entry name" value="REC"/>
    <property type="match status" value="1"/>
</dbReference>